<dbReference type="STRING" id="3218.A0A2K1JP01"/>
<evidence type="ECO:0000256" key="3">
    <source>
        <dbReference type="ARBA" id="ARBA00022679"/>
    </source>
</evidence>
<evidence type="ECO:0000313" key="14">
    <source>
        <dbReference type="EMBL" id="PNR43282.1"/>
    </source>
</evidence>
<reference evidence="15" key="3">
    <citation type="submission" date="2020-12" db="UniProtKB">
        <authorList>
            <consortium name="EnsemblPlants"/>
        </authorList>
    </citation>
    <scope>IDENTIFICATION</scope>
</reference>
<dbReference type="RefSeq" id="XP_024391261.1">
    <property type="nucleotide sequence ID" value="XM_024535493.2"/>
</dbReference>
<evidence type="ECO:0000256" key="10">
    <source>
        <dbReference type="ARBA" id="ARBA00024323"/>
    </source>
</evidence>
<keyword evidence="5" id="KW-0999">Mitochondrion inner membrane</keyword>
<keyword evidence="8" id="KW-0472">Membrane</keyword>
<evidence type="ECO:0000256" key="8">
    <source>
        <dbReference type="ARBA" id="ARBA00023136"/>
    </source>
</evidence>
<proteinExistence type="inferred from homology"/>
<evidence type="ECO:0000256" key="11">
    <source>
        <dbReference type="ARBA" id="ARBA00047906"/>
    </source>
</evidence>
<dbReference type="Proteomes" id="UP000006727">
    <property type="component" value="Chromosome 12"/>
</dbReference>
<dbReference type="PANTHER" id="PTHR12497:SF0">
    <property type="entry name" value="TAFAZZIN"/>
    <property type="match status" value="1"/>
</dbReference>
<evidence type="ECO:0000256" key="6">
    <source>
        <dbReference type="ARBA" id="ARBA00023098"/>
    </source>
</evidence>
<comment type="catalytic activity">
    <reaction evidence="11">
        <text>1'-[1,2-diacyl-sn-glycero-3-phospho],3'-[1-acyl-sn-glycero-3-phospho]-glycerol + a 1,2-diacyl-sn-glycero-3-phosphocholine = a cardiolipin + a 1-acyl-sn-glycero-3-phosphocholine</text>
        <dbReference type="Rhea" id="RHEA:33731"/>
        <dbReference type="ChEBI" id="CHEBI:57643"/>
        <dbReference type="ChEBI" id="CHEBI:58168"/>
        <dbReference type="ChEBI" id="CHEBI:62237"/>
        <dbReference type="ChEBI" id="CHEBI:64743"/>
    </reaction>
    <physiologicalReaction direction="left-to-right" evidence="11">
        <dbReference type="Rhea" id="RHEA:33732"/>
    </physiologicalReaction>
    <physiologicalReaction direction="right-to-left" evidence="11">
        <dbReference type="Rhea" id="RHEA:33733"/>
    </physiologicalReaction>
</comment>
<dbReference type="GO" id="GO:0006644">
    <property type="term" value="P:phospholipid metabolic process"/>
    <property type="evidence" value="ECO:0007669"/>
    <property type="project" value="InterPro"/>
</dbReference>
<accession>A0A2K1JP01</accession>
<comment type="subcellular location">
    <subcellularLocation>
        <location evidence="1">Mitochondrion inner membrane</location>
        <topology evidence="1">Peripheral membrane protein</topology>
        <orientation evidence="1">Intermembrane side</orientation>
    </subcellularLocation>
    <subcellularLocation>
        <location evidence="10">Mitochondrion outer membrane</location>
        <topology evidence="10">Peripheral membrane protein</topology>
        <orientation evidence="10">Intermembrane side</orientation>
    </subcellularLocation>
</comment>
<gene>
    <name evidence="15" type="primary">LOC112289843</name>
    <name evidence="14" type="ORF">PHYPA_015662</name>
</gene>
<dbReference type="EnsemblPlants" id="Pp3c12_540V3.1">
    <property type="protein sequence ID" value="Pp3c12_540V3.1"/>
    <property type="gene ID" value="Pp3c12_540"/>
</dbReference>
<sequence>MEYKQELAEASPRWIYSHWRQNIRAMQVRLKSRFRIAMTSRRLRQKSRSSGFPSVAGNTKLRATATGFVVARVFQDNVIFARMARNLAVQEWQKRVGWVSTLRPTAMVPTAVSSRFWSLLGYPAARGALLANESQQQSPSQAEALALSPTSGSAYRSGTQDLAGAKEGAKNAKGAYYEELAIAHASEESLWTQLAQAVMLPAVGGVCHVWMHGLNITEVYGAEKLHKVINNRPGGQSLITVCNHVASMDDPLVMAALLPPRLFLQPKSLRWTLCATDRCFTNAAFSAFFHSVKVLPLKRGAGLQQEGIDIALSKLKRGDWVHIFPEGSRSRDGGKTIGTVRRGIGRLVTDVERTPLVVPFVHVGMQDLMPIGSKFPAVKKKVSVLIGDPIDLDDLVKESSMKFGSKGELYDAIAFRVGQRLKVMKEELDQLVAVREIQLGGEEAEKLHSLERAQELLQYVDWESQGVLPQSDSSVREHILDVSSTRNTTSDAQISEARKQSSTEEQTNMSVELITSEQKISEAEMEEFFELDDWDPISKPSILSRVRGFVDTPSFLGLGFAARGLLSDTTEHTRSELRGWKYWRRFSTKPLTRVDRAERFSDFCH</sequence>
<keyword evidence="4" id="KW-1000">Mitochondrion outer membrane</keyword>
<dbReference type="OrthoDB" id="193467at2759"/>
<reference evidence="14 16" key="2">
    <citation type="journal article" date="2018" name="Plant J.">
        <title>The Physcomitrella patens chromosome-scale assembly reveals moss genome structure and evolution.</title>
        <authorList>
            <person name="Lang D."/>
            <person name="Ullrich K.K."/>
            <person name="Murat F."/>
            <person name="Fuchs J."/>
            <person name="Jenkins J."/>
            <person name="Haas F.B."/>
            <person name="Piednoel M."/>
            <person name="Gundlach H."/>
            <person name="Van Bel M."/>
            <person name="Meyberg R."/>
            <person name="Vives C."/>
            <person name="Morata J."/>
            <person name="Symeonidi A."/>
            <person name="Hiss M."/>
            <person name="Muchero W."/>
            <person name="Kamisugi Y."/>
            <person name="Saleh O."/>
            <person name="Blanc G."/>
            <person name="Decker E.L."/>
            <person name="van Gessel N."/>
            <person name="Grimwood J."/>
            <person name="Hayes R.D."/>
            <person name="Graham S.W."/>
            <person name="Gunter L.E."/>
            <person name="McDaniel S.F."/>
            <person name="Hoernstein S.N.W."/>
            <person name="Larsson A."/>
            <person name="Li F.W."/>
            <person name="Perroud P.F."/>
            <person name="Phillips J."/>
            <person name="Ranjan P."/>
            <person name="Rokshar D.S."/>
            <person name="Rothfels C.J."/>
            <person name="Schneider L."/>
            <person name="Shu S."/>
            <person name="Stevenson D.W."/>
            <person name="Thummler F."/>
            <person name="Tillich M."/>
            <person name="Villarreal Aguilar J.C."/>
            <person name="Widiez T."/>
            <person name="Wong G.K."/>
            <person name="Wymore A."/>
            <person name="Zhang Y."/>
            <person name="Zimmer A.D."/>
            <person name="Quatrano R.S."/>
            <person name="Mayer K.F.X."/>
            <person name="Goodstein D."/>
            <person name="Casacuberta J.M."/>
            <person name="Vandepoele K."/>
            <person name="Reski R."/>
            <person name="Cuming A.C."/>
            <person name="Tuskan G.A."/>
            <person name="Maumus F."/>
            <person name="Salse J."/>
            <person name="Schmutz J."/>
            <person name="Rensing S.A."/>
        </authorList>
    </citation>
    <scope>NUCLEOTIDE SEQUENCE [LARGE SCALE GENOMIC DNA]</scope>
    <source>
        <strain evidence="15 16">cv. Gransden 2004</strain>
    </source>
</reference>
<feature type="region of interest" description="Disordered" evidence="12">
    <location>
        <begin position="482"/>
        <end position="509"/>
    </location>
</feature>
<dbReference type="Pfam" id="PF01553">
    <property type="entry name" value="Acyltransferase"/>
    <property type="match status" value="1"/>
</dbReference>
<keyword evidence="3" id="KW-0808">Transferase</keyword>
<evidence type="ECO:0000259" key="13">
    <source>
        <dbReference type="SMART" id="SM00563"/>
    </source>
</evidence>
<evidence type="ECO:0000256" key="1">
    <source>
        <dbReference type="ARBA" id="ARBA00004137"/>
    </source>
</evidence>
<evidence type="ECO:0000256" key="9">
    <source>
        <dbReference type="ARBA" id="ARBA00023315"/>
    </source>
</evidence>
<dbReference type="GO" id="GO:0005741">
    <property type="term" value="C:mitochondrial outer membrane"/>
    <property type="evidence" value="ECO:0007669"/>
    <property type="project" value="UniProtKB-SubCell"/>
</dbReference>
<name>A0A2K1JP01_PHYPA</name>
<evidence type="ECO:0000256" key="4">
    <source>
        <dbReference type="ARBA" id="ARBA00022787"/>
    </source>
</evidence>
<evidence type="ECO:0000256" key="5">
    <source>
        <dbReference type="ARBA" id="ARBA00022792"/>
    </source>
</evidence>
<evidence type="ECO:0000313" key="15">
    <source>
        <dbReference type="EnsemblPlants" id="Pp3c12_540V3.1"/>
    </source>
</evidence>
<keyword evidence="16" id="KW-1185">Reference proteome</keyword>
<evidence type="ECO:0000256" key="12">
    <source>
        <dbReference type="SAM" id="MobiDB-lite"/>
    </source>
</evidence>
<dbReference type="EMBL" id="ABEU02000012">
    <property type="protein sequence ID" value="PNR43282.1"/>
    <property type="molecule type" value="Genomic_DNA"/>
</dbReference>
<dbReference type="InterPro" id="IPR002123">
    <property type="entry name" value="Plipid/glycerol_acylTrfase"/>
</dbReference>
<keyword evidence="9" id="KW-0012">Acyltransferase</keyword>
<protein>
    <recommendedName>
        <fullName evidence="13">Phospholipid/glycerol acyltransferase domain-containing protein</fullName>
    </recommendedName>
</protein>
<dbReference type="AlphaFoldDB" id="A0A2K1JP01"/>
<dbReference type="PANTHER" id="PTHR12497">
    <property type="entry name" value="TAZ PROTEIN TAFAZZIN"/>
    <property type="match status" value="1"/>
</dbReference>
<dbReference type="EnsemblPlants" id="Pp3c12_540V3.2">
    <property type="protein sequence ID" value="Pp3c12_540V3.2"/>
    <property type="gene ID" value="Pp3c12_540"/>
</dbReference>
<feature type="compositionally biased region" description="Polar residues" evidence="12">
    <location>
        <begin position="482"/>
        <end position="493"/>
    </location>
</feature>
<dbReference type="Gramene" id="Pp3c12_540V3.2">
    <property type="protein sequence ID" value="Pp3c12_540V3.2"/>
    <property type="gene ID" value="Pp3c12_540"/>
</dbReference>
<keyword evidence="6" id="KW-0443">Lipid metabolism</keyword>
<dbReference type="KEGG" id="ppp:112289843"/>
<evidence type="ECO:0000256" key="2">
    <source>
        <dbReference type="ARBA" id="ARBA00010524"/>
    </source>
</evidence>
<dbReference type="CDD" id="cd07989">
    <property type="entry name" value="LPLAT_AGPAT-like"/>
    <property type="match status" value="1"/>
</dbReference>
<dbReference type="SMART" id="SM00563">
    <property type="entry name" value="PlsC"/>
    <property type="match status" value="1"/>
</dbReference>
<dbReference type="PaxDb" id="3218-PP1S205_43V6.1"/>
<dbReference type="Gramene" id="Pp3c12_540V3.1">
    <property type="protein sequence ID" value="Pp3c12_540V3.1"/>
    <property type="gene ID" value="Pp3c12_540"/>
</dbReference>
<comment type="similarity">
    <text evidence="2">Belongs to the taffazin family.</text>
</comment>
<dbReference type="InterPro" id="IPR000872">
    <property type="entry name" value="Tafazzin"/>
</dbReference>
<dbReference type="GO" id="GO:0008374">
    <property type="term" value="F:O-acyltransferase activity"/>
    <property type="evidence" value="ECO:0000318"/>
    <property type="project" value="GO_Central"/>
</dbReference>
<dbReference type="GO" id="GO:0005743">
    <property type="term" value="C:mitochondrial inner membrane"/>
    <property type="evidence" value="ECO:0007669"/>
    <property type="project" value="UniProtKB-SubCell"/>
</dbReference>
<dbReference type="SUPFAM" id="SSF69593">
    <property type="entry name" value="Glycerol-3-phosphate (1)-acyltransferase"/>
    <property type="match status" value="1"/>
</dbReference>
<keyword evidence="7" id="KW-0496">Mitochondrion</keyword>
<organism evidence="14">
    <name type="scientific">Physcomitrium patens</name>
    <name type="common">Spreading-leaved earth moss</name>
    <name type="synonym">Physcomitrella patens</name>
    <dbReference type="NCBI Taxonomy" id="3218"/>
    <lineage>
        <taxon>Eukaryota</taxon>
        <taxon>Viridiplantae</taxon>
        <taxon>Streptophyta</taxon>
        <taxon>Embryophyta</taxon>
        <taxon>Bryophyta</taxon>
        <taxon>Bryophytina</taxon>
        <taxon>Bryopsida</taxon>
        <taxon>Funariidae</taxon>
        <taxon>Funariales</taxon>
        <taxon>Funariaceae</taxon>
        <taxon>Physcomitrium</taxon>
    </lineage>
</organism>
<reference evidence="14 16" key="1">
    <citation type="journal article" date="2008" name="Science">
        <title>The Physcomitrella genome reveals evolutionary insights into the conquest of land by plants.</title>
        <authorList>
            <person name="Rensing S."/>
            <person name="Lang D."/>
            <person name="Zimmer A."/>
            <person name="Terry A."/>
            <person name="Salamov A."/>
            <person name="Shapiro H."/>
            <person name="Nishiyama T."/>
            <person name="Perroud P.-F."/>
            <person name="Lindquist E."/>
            <person name="Kamisugi Y."/>
            <person name="Tanahashi T."/>
            <person name="Sakakibara K."/>
            <person name="Fujita T."/>
            <person name="Oishi K."/>
            <person name="Shin-I T."/>
            <person name="Kuroki Y."/>
            <person name="Toyoda A."/>
            <person name="Suzuki Y."/>
            <person name="Hashimoto A."/>
            <person name="Yamaguchi K."/>
            <person name="Sugano A."/>
            <person name="Kohara Y."/>
            <person name="Fujiyama A."/>
            <person name="Anterola A."/>
            <person name="Aoki S."/>
            <person name="Ashton N."/>
            <person name="Barbazuk W.B."/>
            <person name="Barker E."/>
            <person name="Bennetzen J."/>
            <person name="Bezanilla M."/>
            <person name="Blankenship R."/>
            <person name="Cho S.H."/>
            <person name="Dutcher S."/>
            <person name="Estelle M."/>
            <person name="Fawcett J.A."/>
            <person name="Gundlach H."/>
            <person name="Hanada K."/>
            <person name="Heyl A."/>
            <person name="Hicks K.A."/>
            <person name="Hugh J."/>
            <person name="Lohr M."/>
            <person name="Mayer K."/>
            <person name="Melkozernov A."/>
            <person name="Murata T."/>
            <person name="Nelson D."/>
            <person name="Pils B."/>
            <person name="Prigge M."/>
            <person name="Reiss B."/>
            <person name="Renner T."/>
            <person name="Rombauts S."/>
            <person name="Rushton P."/>
            <person name="Sanderfoot A."/>
            <person name="Schween G."/>
            <person name="Shiu S.-H."/>
            <person name="Stueber K."/>
            <person name="Theodoulou F.L."/>
            <person name="Tu H."/>
            <person name="Van de Peer Y."/>
            <person name="Verrier P.J."/>
            <person name="Waters E."/>
            <person name="Wood A."/>
            <person name="Yang L."/>
            <person name="Cove D."/>
            <person name="Cuming A."/>
            <person name="Hasebe M."/>
            <person name="Lucas S."/>
            <person name="Mishler D.B."/>
            <person name="Reski R."/>
            <person name="Grigoriev I."/>
            <person name="Quatrano R.S."/>
            <person name="Boore J.L."/>
        </authorList>
    </citation>
    <scope>NUCLEOTIDE SEQUENCE [LARGE SCALE GENOMIC DNA]</scope>
    <source>
        <strain evidence="15 16">cv. Gransden 2004</strain>
    </source>
</reference>
<feature type="domain" description="Phospholipid/glycerol acyltransferase" evidence="13">
    <location>
        <begin position="238"/>
        <end position="365"/>
    </location>
</feature>
<evidence type="ECO:0000256" key="7">
    <source>
        <dbReference type="ARBA" id="ARBA00023128"/>
    </source>
</evidence>
<dbReference type="GeneID" id="112289843"/>
<dbReference type="PRINTS" id="PR00979">
    <property type="entry name" value="TAFAZZIN"/>
</dbReference>
<evidence type="ECO:0000313" key="16">
    <source>
        <dbReference type="Proteomes" id="UP000006727"/>
    </source>
</evidence>